<dbReference type="AlphaFoldDB" id="A0AA88P1M4"/>
<evidence type="ECO:0008006" key="13">
    <source>
        <dbReference type="Google" id="ProtNLM"/>
    </source>
</evidence>
<dbReference type="SMART" id="SM00546">
    <property type="entry name" value="CUE"/>
    <property type="match status" value="1"/>
</dbReference>
<dbReference type="GO" id="GO:0006954">
    <property type="term" value="P:inflammatory response"/>
    <property type="evidence" value="ECO:0007669"/>
    <property type="project" value="UniProtKB-KW"/>
</dbReference>
<dbReference type="FunFam" id="2.60.40.150:FF:000055">
    <property type="entry name" value="Toll-interacting protein-like Protein"/>
    <property type="match status" value="1"/>
</dbReference>
<comment type="similarity">
    <text evidence="2">Belongs to the tollip family.</text>
</comment>
<evidence type="ECO:0000313" key="11">
    <source>
        <dbReference type="EMBL" id="KAK2868904.1"/>
    </source>
</evidence>
<dbReference type="SMART" id="SM00239">
    <property type="entry name" value="C2"/>
    <property type="match status" value="1"/>
</dbReference>
<dbReference type="CDD" id="cd04016">
    <property type="entry name" value="C2_Tollip"/>
    <property type="match status" value="1"/>
</dbReference>
<comment type="caution">
    <text evidence="11">The sequence shown here is derived from an EMBL/GenBank/DDBJ whole genome shotgun (WGS) entry which is preliminary data.</text>
</comment>
<dbReference type="PANTHER" id="PTHR16461:SF5">
    <property type="entry name" value="TOLL-INTERACTING PROTEIN"/>
    <property type="match status" value="1"/>
</dbReference>
<evidence type="ECO:0000256" key="4">
    <source>
        <dbReference type="ARBA" id="ARBA00022588"/>
    </source>
</evidence>
<dbReference type="Proteomes" id="UP001187315">
    <property type="component" value="Unassembled WGS sequence"/>
</dbReference>
<proteinExistence type="inferred from homology"/>
<keyword evidence="6" id="KW-0391">Immunity</keyword>
<name>A0AA88P1M4_TACVA</name>
<dbReference type="InterPro" id="IPR003892">
    <property type="entry name" value="CUE"/>
</dbReference>
<dbReference type="GO" id="GO:0006511">
    <property type="term" value="P:ubiquitin-dependent protein catabolic process"/>
    <property type="evidence" value="ECO:0007669"/>
    <property type="project" value="TreeGrafter"/>
</dbReference>
<feature type="domain" description="CUE" evidence="10">
    <location>
        <begin position="235"/>
        <end position="278"/>
    </location>
</feature>
<reference evidence="11" key="1">
    <citation type="submission" date="2023-08" db="EMBL/GenBank/DDBJ databases">
        <title>Pelteobagrus vachellii genome.</title>
        <authorList>
            <person name="Liu H."/>
        </authorList>
    </citation>
    <scope>NUCLEOTIDE SEQUENCE</scope>
    <source>
        <strain evidence="11">PRFRI_2022a</strain>
        <tissue evidence="11">Muscle</tissue>
    </source>
</reference>
<keyword evidence="5" id="KW-0677">Repeat</keyword>
<dbReference type="EMBL" id="JAVHJS010000001">
    <property type="protein sequence ID" value="KAK2868904.1"/>
    <property type="molecule type" value="Genomic_DNA"/>
</dbReference>
<evidence type="ECO:0000256" key="3">
    <source>
        <dbReference type="ARBA" id="ARBA00022490"/>
    </source>
</evidence>
<evidence type="ECO:0000313" key="12">
    <source>
        <dbReference type="Proteomes" id="UP001187315"/>
    </source>
</evidence>
<dbReference type="InterPro" id="IPR009060">
    <property type="entry name" value="UBA-like_sf"/>
</dbReference>
<evidence type="ECO:0000256" key="2">
    <source>
        <dbReference type="ARBA" id="ARBA00009278"/>
    </source>
</evidence>
<dbReference type="GO" id="GO:0006914">
    <property type="term" value="P:autophagy"/>
    <property type="evidence" value="ECO:0007669"/>
    <property type="project" value="UniProtKB-KW"/>
</dbReference>
<evidence type="ECO:0000256" key="8">
    <source>
        <dbReference type="ARBA" id="ARBA00023198"/>
    </source>
</evidence>
<keyword evidence="12" id="KW-1185">Reference proteome</keyword>
<dbReference type="PROSITE" id="PS51140">
    <property type="entry name" value="CUE"/>
    <property type="match status" value="1"/>
</dbReference>
<dbReference type="Gene3D" id="2.60.40.150">
    <property type="entry name" value="C2 domain"/>
    <property type="match status" value="1"/>
</dbReference>
<evidence type="ECO:0000256" key="1">
    <source>
        <dbReference type="ARBA" id="ARBA00004496"/>
    </source>
</evidence>
<evidence type="ECO:0000256" key="5">
    <source>
        <dbReference type="ARBA" id="ARBA00022737"/>
    </source>
</evidence>
<evidence type="ECO:0000259" key="9">
    <source>
        <dbReference type="PROSITE" id="PS50004"/>
    </source>
</evidence>
<dbReference type="SUPFAM" id="SSF46934">
    <property type="entry name" value="UBA-like"/>
    <property type="match status" value="1"/>
</dbReference>
<dbReference type="GO" id="GO:0005737">
    <property type="term" value="C:cytoplasm"/>
    <property type="evidence" value="ECO:0007669"/>
    <property type="project" value="UniProtKB-SubCell"/>
</dbReference>
<dbReference type="PANTHER" id="PTHR16461">
    <property type="entry name" value="TOLL-INTERACTING PROTEIN"/>
    <property type="match status" value="1"/>
</dbReference>
<dbReference type="InterPro" id="IPR041799">
    <property type="entry name" value="TOLIP_CUE"/>
</dbReference>
<keyword evidence="7" id="KW-0072">Autophagy</keyword>
<dbReference type="InterPro" id="IPR037301">
    <property type="entry name" value="Tollip_C2"/>
</dbReference>
<keyword evidence="3" id="KW-0963">Cytoplasm</keyword>
<accession>A0AA88P1M4</accession>
<sequence>MATTISTQRGQVFIGELPMDFLRITPTVQQQQVQMDAHTAQQLQYGGSLNSMGRISITVVQAKLAKNYGMTRMDPYCRIRLGYTVYETPTAHNGAKNPRWNKVIQCPLPPAVDSFYLEIFDERAFSMDDRIAWTHVTIPESLREGSVVDEWYSLSGRQGDDKEGMINLVMSYSSVPAGMIMPPQPVVLMPTVYQQGVGYVPIAGVPGVPGVYNQGVMPMGMPMGMPISAPHSAPYSEEDLQALSDMFPNLDKEVIRSVIEAQQGNKDAAINSLLQMAEEV</sequence>
<dbReference type="FunFam" id="1.10.8.10:FF:000036">
    <property type="entry name" value="Toll-interacting protein-like Protein"/>
    <property type="match status" value="1"/>
</dbReference>
<dbReference type="Pfam" id="PF00168">
    <property type="entry name" value="C2"/>
    <property type="match status" value="1"/>
</dbReference>
<protein>
    <recommendedName>
        <fullName evidence="13">Toll-interacting protein</fullName>
    </recommendedName>
</protein>
<gene>
    <name evidence="11" type="ORF">Q7C36_000775</name>
</gene>
<comment type="subcellular location">
    <subcellularLocation>
        <location evidence="1">Cytoplasm</location>
    </subcellularLocation>
</comment>
<keyword evidence="8" id="KW-0395">Inflammatory response</keyword>
<organism evidence="11 12">
    <name type="scientific">Tachysurus vachellii</name>
    <name type="common">Darkbarbel catfish</name>
    <name type="synonym">Pelteobagrus vachellii</name>
    <dbReference type="NCBI Taxonomy" id="175792"/>
    <lineage>
        <taxon>Eukaryota</taxon>
        <taxon>Metazoa</taxon>
        <taxon>Chordata</taxon>
        <taxon>Craniata</taxon>
        <taxon>Vertebrata</taxon>
        <taxon>Euteleostomi</taxon>
        <taxon>Actinopterygii</taxon>
        <taxon>Neopterygii</taxon>
        <taxon>Teleostei</taxon>
        <taxon>Ostariophysi</taxon>
        <taxon>Siluriformes</taxon>
        <taxon>Bagridae</taxon>
        <taxon>Tachysurus</taxon>
    </lineage>
</organism>
<feature type="domain" description="C2" evidence="9">
    <location>
        <begin position="35"/>
        <end position="152"/>
    </location>
</feature>
<evidence type="ECO:0000256" key="7">
    <source>
        <dbReference type="ARBA" id="ARBA00023006"/>
    </source>
</evidence>
<dbReference type="PROSITE" id="PS50004">
    <property type="entry name" value="C2"/>
    <property type="match status" value="1"/>
</dbReference>
<dbReference type="Pfam" id="PF02845">
    <property type="entry name" value="CUE"/>
    <property type="match status" value="1"/>
</dbReference>
<dbReference type="InterPro" id="IPR035892">
    <property type="entry name" value="C2_domain_sf"/>
</dbReference>
<dbReference type="SUPFAM" id="SSF49562">
    <property type="entry name" value="C2 domain (Calcium/lipid-binding domain, CaLB)"/>
    <property type="match status" value="1"/>
</dbReference>
<keyword evidence="4" id="KW-0399">Innate immunity</keyword>
<evidence type="ECO:0000259" key="10">
    <source>
        <dbReference type="PROSITE" id="PS51140"/>
    </source>
</evidence>
<dbReference type="GO" id="GO:0031624">
    <property type="term" value="F:ubiquitin conjugating enzyme binding"/>
    <property type="evidence" value="ECO:0007669"/>
    <property type="project" value="TreeGrafter"/>
</dbReference>
<dbReference type="GO" id="GO:0043130">
    <property type="term" value="F:ubiquitin binding"/>
    <property type="evidence" value="ECO:0007669"/>
    <property type="project" value="InterPro"/>
</dbReference>
<evidence type="ECO:0000256" key="6">
    <source>
        <dbReference type="ARBA" id="ARBA00022859"/>
    </source>
</evidence>
<dbReference type="CDD" id="cd14363">
    <property type="entry name" value="CUE_TOLIP"/>
    <property type="match status" value="1"/>
</dbReference>
<dbReference type="InterPro" id="IPR000008">
    <property type="entry name" value="C2_dom"/>
</dbReference>
<dbReference type="Gene3D" id="1.10.8.10">
    <property type="entry name" value="DNA helicase RuvA subunit, C-terminal domain"/>
    <property type="match status" value="1"/>
</dbReference>
<dbReference type="GO" id="GO:0045087">
    <property type="term" value="P:innate immune response"/>
    <property type="evidence" value="ECO:0007669"/>
    <property type="project" value="UniProtKB-KW"/>
</dbReference>